<comment type="caution">
    <text evidence="1">The sequence shown here is derived from an EMBL/GenBank/DDBJ whole genome shotgun (WGS) entry which is preliminary data.</text>
</comment>
<keyword evidence="2" id="KW-1185">Reference proteome</keyword>
<dbReference type="STRING" id="1437608.GCA_000771645_00988"/>
<name>A0A086ZT80_9BIFI</name>
<accession>A0A086ZT80</accession>
<organism evidence="1 2">
    <name type="scientific">Bifidobacterium biavatii DSM 23969</name>
    <dbReference type="NCBI Taxonomy" id="1437608"/>
    <lineage>
        <taxon>Bacteria</taxon>
        <taxon>Bacillati</taxon>
        <taxon>Actinomycetota</taxon>
        <taxon>Actinomycetes</taxon>
        <taxon>Bifidobacteriales</taxon>
        <taxon>Bifidobacteriaceae</taxon>
        <taxon>Bifidobacterium</taxon>
    </lineage>
</organism>
<evidence type="ECO:0000313" key="2">
    <source>
        <dbReference type="Proteomes" id="UP000029108"/>
    </source>
</evidence>
<sequence length="591" mass="67041">MVDPIPWGNLSGEDMETLLAVFICKQRPEANRVRPSSGDNGIDLQVRNEDGTYDVYQVKKFAHTLKTSQKSQIKKSLKSLNNYIRETGYKVANWYLVLPLDPTPQNLKWFKEITKELSYHCDWVGLSNIQSWATDMPEVYDYFLGNGIREVERLVHTFIEAARVDDLHDDKALLSKLHSICGMLESRDPNYAYTVNIASKFDEHSYFITRPNLVFSFLEKRPDGSSITVDVIAKYKEATSFAKITFPVQFVPQNQEQREQLESFKKYGTSLADFPVRLADVSNIPFLKSALPDTQIQSCRAFILPQNEGNELELILTSPSASVSLKQVERTHGIEGGAQWTGEDESKCLRVQLIFDGDATTTVKMNFTIKNIVGKPVDKVKDAITVCQELSQGSEFNLHSPDGEAFLSIDNLPTNELPDFAQLQEIAQLYSDLQRRSSSEILFPEFKEIRDFDIQNDIIALALLEHKDAYIFHKWDGLSFTLNSGMSIRKVSFPSCIHGVSRLNAYVGKRKVFLGHYQWYANVSGCKTISEKTGEYRLLPMDGVNGMVAKKIVTSTAKVREYESQVFFGDVIDFSHITLIPLDESEHKDGR</sequence>
<evidence type="ECO:0008006" key="3">
    <source>
        <dbReference type="Google" id="ProtNLM"/>
    </source>
</evidence>
<reference evidence="1 2" key="1">
    <citation type="submission" date="2014-03" db="EMBL/GenBank/DDBJ databases">
        <title>Genomics of Bifidobacteria.</title>
        <authorList>
            <person name="Ventura M."/>
            <person name="Milani C."/>
            <person name="Lugli G.A."/>
        </authorList>
    </citation>
    <scope>NUCLEOTIDE SEQUENCE [LARGE SCALE GENOMIC DNA]</scope>
    <source>
        <strain evidence="1 2">DSM 23969</strain>
    </source>
</reference>
<dbReference type="EMBL" id="JGYN01000020">
    <property type="protein sequence ID" value="KFI49730.1"/>
    <property type="molecule type" value="Genomic_DNA"/>
</dbReference>
<dbReference type="RefSeq" id="WP_033492291.1">
    <property type="nucleotide sequence ID" value="NZ_JDUU01000002.1"/>
</dbReference>
<evidence type="ECO:0000313" key="1">
    <source>
        <dbReference type="EMBL" id="KFI49730.1"/>
    </source>
</evidence>
<dbReference type="AlphaFoldDB" id="A0A086ZT80"/>
<proteinExistence type="predicted"/>
<dbReference type="Proteomes" id="UP000029108">
    <property type="component" value="Unassembled WGS sequence"/>
</dbReference>
<dbReference type="OrthoDB" id="4202952at2"/>
<dbReference type="eggNOG" id="COG0515">
    <property type="taxonomic scope" value="Bacteria"/>
</dbReference>
<gene>
    <name evidence="1" type="ORF">BBIA_1418</name>
</gene>
<protein>
    <recommendedName>
        <fullName evidence="3">Restriction endonuclease type IV Mrr domain-containing protein</fullName>
    </recommendedName>
</protein>